<dbReference type="GO" id="GO:0003684">
    <property type="term" value="F:damaged DNA binding"/>
    <property type="evidence" value="ECO:0007669"/>
    <property type="project" value="TreeGrafter"/>
</dbReference>
<evidence type="ECO:0000256" key="1">
    <source>
        <dbReference type="ARBA" id="ARBA00004123"/>
    </source>
</evidence>
<gene>
    <name evidence="9" type="ORF">CBR_g29321</name>
</gene>
<dbReference type="OrthoDB" id="552194at2759"/>
<organism evidence="9 10">
    <name type="scientific">Chara braunii</name>
    <name type="common">Braun's stonewort</name>
    <dbReference type="NCBI Taxonomy" id="69332"/>
    <lineage>
        <taxon>Eukaryota</taxon>
        <taxon>Viridiplantae</taxon>
        <taxon>Streptophyta</taxon>
        <taxon>Charophyceae</taxon>
        <taxon>Charales</taxon>
        <taxon>Characeae</taxon>
        <taxon>Chara</taxon>
    </lineage>
</organism>
<evidence type="ECO:0000256" key="2">
    <source>
        <dbReference type="ARBA" id="ARBA00004286"/>
    </source>
</evidence>
<evidence type="ECO:0000313" key="10">
    <source>
        <dbReference type="Proteomes" id="UP000265515"/>
    </source>
</evidence>
<evidence type="ECO:0000313" key="9">
    <source>
        <dbReference type="EMBL" id="GBG62121.1"/>
    </source>
</evidence>
<dbReference type="CDD" id="cd00027">
    <property type="entry name" value="BRCT"/>
    <property type="match status" value="1"/>
</dbReference>
<protein>
    <recommendedName>
        <fullName evidence="8">FHA domain-containing protein</fullName>
    </recommendedName>
</protein>
<comment type="similarity">
    <text evidence="7">Belongs to the Nibrin family.</text>
</comment>
<feature type="domain" description="FHA" evidence="8">
    <location>
        <begin position="37"/>
        <end position="134"/>
    </location>
</feature>
<dbReference type="InterPro" id="IPR000253">
    <property type="entry name" value="FHA_dom"/>
</dbReference>
<keyword evidence="3" id="KW-0158">Chromosome</keyword>
<dbReference type="GO" id="GO:0005694">
    <property type="term" value="C:chromosome"/>
    <property type="evidence" value="ECO:0007669"/>
    <property type="project" value="UniProtKB-SubCell"/>
</dbReference>
<comment type="subcellular location">
    <subcellularLocation>
        <location evidence="2">Chromosome</location>
    </subcellularLocation>
    <subcellularLocation>
        <location evidence="1">Nucleus</location>
    </subcellularLocation>
</comment>
<keyword evidence="5" id="KW-0234">DNA repair</keyword>
<dbReference type="SUPFAM" id="SSF52113">
    <property type="entry name" value="BRCT domain"/>
    <property type="match status" value="1"/>
</dbReference>
<dbReference type="AlphaFoldDB" id="A0A388JWD4"/>
<evidence type="ECO:0000256" key="4">
    <source>
        <dbReference type="ARBA" id="ARBA00022763"/>
    </source>
</evidence>
<dbReference type="EMBL" id="BFEA01000026">
    <property type="protein sequence ID" value="GBG62121.1"/>
    <property type="molecule type" value="Genomic_DNA"/>
</dbReference>
<dbReference type="Gene3D" id="2.60.200.20">
    <property type="match status" value="1"/>
</dbReference>
<dbReference type="InterPro" id="IPR036420">
    <property type="entry name" value="BRCT_dom_sf"/>
</dbReference>
<dbReference type="Proteomes" id="UP000265515">
    <property type="component" value="Unassembled WGS sequence"/>
</dbReference>
<dbReference type="SUPFAM" id="SSF49879">
    <property type="entry name" value="SMAD/FHA domain"/>
    <property type="match status" value="1"/>
</dbReference>
<dbReference type="CDD" id="cd22667">
    <property type="entry name" value="FHA_NBN"/>
    <property type="match status" value="1"/>
</dbReference>
<dbReference type="InterPro" id="IPR008984">
    <property type="entry name" value="SMAD_FHA_dom_sf"/>
</dbReference>
<dbReference type="PANTHER" id="PTHR12162:SF0">
    <property type="entry name" value="NIBRIN"/>
    <property type="match status" value="1"/>
</dbReference>
<accession>A0A388JWD4</accession>
<dbReference type="InterPro" id="IPR040227">
    <property type="entry name" value="Nibrin-rel"/>
</dbReference>
<dbReference type="Pfam" id="PF00498">
    <property type="entry name" value="FHA"/>
    <property type="match status" value="1"/>
</dbReference>
<evidence type="ECO:0000256" key="7">
    <source>
        <dbReference type="ARBA" id="ARBA00044757"/>
    </source>
</evidence>
<evidence type="ECO:0000259" key="8">
    <source>
        <dbReference type="Pfam" id="PF00498"/>
    </source>
</evidence>
<proteinExistence type="inferred from homology"/>
<evidence type="ECO:0000256" key="3">
    <source>
        <dbReference type="ARBA" id="ARBA00022454"/>
    </source>
</evidence>
<dbReference type="GO" id="GO:0007095">
    <property type="term" value="P:mitotic G2 DNA damage checkpoint signaling"/>
    <property type="evidence" value="ECO:0007669"/>
    <property type="project" value="InterPro"/>
</dbReference>
<sequence length="232" mass="25200">MFWILKAEAAAGDPGQELLSGSLGKLGPYILKAPGTYKVGRKDSDISINDRAVSRHHADIVVGPLGPLPDPAVSGTAVDRTKAMADWISIWRPSIKVKDVSKFGTLVCDRSGTKKQSETPDRSAELNEGDLVVFLHCKVHFRLECKPIIACVSSVVESERRRQLTHNLKSAGAGVVAQWSEFATHLVVDDGAHCNDEIVAAVSAGRHLVHSRWAEALALRQTVRDVLPPEEE</sequence>
<evidence type="ECO:0000256" key="6">
    <source>
        <dbReference type="ARBA" id="ARBA00023242"/>
    </source>
</evidence>
<dbReference type="Gene3D" id="3.40.50.10190">
    <property type="entry name" value="BRCT domain"/>
    <property type="match status" value="1"/>
</dbReference>
<dbReference type="GO" id="GO:0030870">
    <property type="term" value="C:Mre11 complex"/>
    <property type="evidence" value="ECO:0007669"/>
    <property type="project" value="InterPro"/>
</dbReference>
<name>A0A388JWD4_CHABU</name>
<dbReference type="STRING" id="69332.A0A388JWD4"/>
<keyword evidence="4" id="KW-0227">DNA damage</keyword>
<dbReference type="PANTHER" id="PTHR12162">
    <property type="entry name" value="NIBRIN-RELATED"/>
    <property type="match status" value="1"/>
</dbReference>
<comment type="caution">
    <text evidence="9">The sequence shown here is derived from an EMBL/GenBank/DDBJ whole genome shotgun (WGS) entry which is preliminary data.</text>
</comment>
<dbReference type="Gramene" id="GBG62121">
    <property type="protein sequence ID" value="GBG62121"/>
    <property type="gene ID" value="CBR_g29321"/>
</dbReference>
<dbReference type="GO" id="GO:0000724">
    <property type="term" value="P:double-strand break repair via homologous recombination"/>
    <property type="evidence" value="ECO:0007669"/>
    <property type="project" value="TreeGrafter"/>
</dbReference>
<keyword evidence="6" id="KW-0539">Nucleus</keyword>
<reference evidence="9 10" key="1">
    <citation type="journal article" date="2018" name="Cell">
        <title>The Chara Genome: Secondary Complexity and Implications for Plant Terrestrialization.</title>
        <authorList>
            <person name="Nishiyama T."/>
            <person name="Sakayama H."/>
            <person name="Vries J.D."/>
            <person name="Buschmann H."/>
            <person name="Saint-Marcoux D."/>
            <person name="Ullrich K.K."/>
            <person name="Haas F.B."/>
            <person name="Vanderstraeten L."/>
            <person name="Becker D."/>
            <person name="Lang D."/>
            <person name="Vosolsobe S."/>
            <person name="Rombauts S."/>
            <person name="Wilhelmsson P.K.I."/>
            <person name="Janitza P."/>
            <person name="Kern R."/>
            <person name="Heyl A."/>
            <person name="Rumpler F."/>
            <person name="Villalobos L.I.A.C."/>
            <person name="Clay J.M."/>
            <person name="Skokan R."/>
            <person name="Toyoda A."/>
            <person name="Suzuki Y."/>
            <person name="Kagoshima H."/>
            <person name="Schijlen E."/>
            <person name="Tajeshwar N."/>
            <person name="Catarino B."/>
            <person name="Hetherington A.J."/>
            <person name="Saltykova A."/>
            <person name="Bonnot C."/>
            <person name="Breuninger H."/>
            <person name="Symeonidi A."/>
            <person name="Radhakrishnan G.V."/>
            <person name="Van Nieuwerburgh F."/>
            <person name="Deforce D."/>
            <person name="Chang C."/>
            <person name="Karol K.G."/>
            <person name="Hedrich R."/>
            <person name="Ulvskov P."/>
            <person name="Glockner G."/>
            <person name="Delwiche C.F."/>
            <person name="Petrasek J."/>
            <person name="Van de Peer Y."/>
            <person name="Friml J."/>
            <person name="Beilby M."/>
            <person name="Dolan L."/>
            <person name="Kohara Y."/>
            <person name="Sugano S."/>
            <person name="Fujiyama A."/>
            <person name="Delaux P.-M."/>
            <person name="Quint M."/>
            <person name="TheiBen G."/>
            <person name="Hagemann M."/>
            <person name="Harholt J."/>
            <person name="Dunand C."/>
            <person name="Zachgo S."/>
            <person name="Langdale J."/>
            <person name="Maumus F."/>
            <person name="Straeten D.V.D."/>
            <person name="Gould S.B."/>
            <person name="Rensing S.A."/>
        </authorList>
    </citation>
    <scope>NUCLEOTIDE SEQUENCE [LARGE SCALE GENOMIC DNA]</scope>
    <source>
        <strain evidence="9 10">S276</strain>
    </source>
</reference>
<keyword evidence="10" id="KW-1185">Reference proteome</keyword>
<evidence type="ECO:0000256" key="5">
    <source>
        <dbReference type="ARBA" id="ARBA00023204"/>
    </source>
</evidence>